<evidence type="ECO:0000313" key="5">
    <source>
        <dbReference type="Proteomes" id="UP000032160"/>
    </source>
</evidence>
<evidence type="ECO:0000256" key="2">
    <source>
        <dbReference type="PROSITE-ProRule" id="PRU00335"/>
    </source>
</evidence>
<dbReference type="HOGENOM" id="CLU_100570_0_0_5"/>
<feature type="domain" description="HTH tetR-type" evidence="3">
    <location>
        <begin position="1"/>
        <end position="50"/>
    </location>
</feature>
<dbReference type="PANTHER" id="PTHR30055">
    <property type="entry name" value="HTH-TYPE TRANSCRIPTIONAL REGULATOR RUTR"/>
    <property type="match status" value="1"/>
</dbReference>
<dbReference type="InterPro" id="IPR036271">
    <property type="entry name" value="Tet_transcr_reg_TetR-rel_C_sf"/>
</dbReference>
<dbReference type="KEGG" id="pect:BN1012_Phect1005"/>
<dbReference type="InterPro" id="IPR009057">
    <property type="entry name" value="Homeodomain-like_sf"/>
</dbReference>
<dbReference type="AlphaFoldDB" id="X5MEI2"/>
<organism evidence="4 5">
    <name type="scientific">Candidatus Phaeomarinibacter ectocarpi</name>
    <dbReference type="NCBI Taxonomy" id="1458461"/>
    <lineage>
        <taxon>Bacteria</taxon>
        <taxon>Pseudomonadati</taxon>
        <taxon>Pseudomonadota</taxon>
        <taxon>Alphaproteobacteria</taxon>
        <taxon>Hyphomicrobiales</taxon>
        <taxon>Parvibaculaceae</taxon>
        <taxon>Candidatus Phaeomarinibacter</taxon>
    </lineage>
</organism>
<dbReference type="GO" id="GO:0000976">
    <property type="term" value="F:transcription cis-regulatory region binding"/>
    <property type="evidence" value="ECO:0007669"/>
    <property type="project" value="TreeGrafter"/>
</dbReference>
<proteinExistence type="predicted"/>
<dbReference type="InterPro" id="IPR041490">
    <property type="entry name" value="KstR2_TetR_C"/>
</dbReference>
<dbReference type="Gene3D" id="1.10.357.10">
    <property type="entry name" value="Tetracycline Repressor, domain 2"/>
    <property type="match status" value="1"/>
</dbReference>
<dbReference type="Pfam" id="PF17932">
    <property type="entry name" value="TetR_C_24"/>
    <property type="match status" value="1"/>
</dbReference>
<dbReference type="SUPFAM" id="SSF48498">
    <property type="entry name" value="Tetracyclin repressor-like, C-terminal domain"/>
    <property type="match status" value="1"/>
</dbReference>
<dbReference type="InterPro" id="IPR001647">
    <property type="entry name" value="HTH_TetR"/>
</dbReference>
<evidence type="ECO:0000256" key="1">
    <source>
        <dbReference type="ARBA" id="ARBA00023125"/>
    </source>
</evidence>
<keyword evidence="1 2" id="KW-0238">DNA-binding</keyword>
<gene>
    <name evidence="4" type="ORF">BN1012_Phect1005</name>
</gene>
<protein>
    <submittedName>
        <fullName evidence="4">Transcriptional regulator, TetR family</fullName>
    </submittedName>
</protein>
<dbReference type="PROSITE" id="PS50977">
    <property type="entry name" value="HTH_TETR_2"/>
    <property type="match status" value="1"/>
</dbReference>
<reference evidence="4 5" key="1">
    <citation type="journal article" date="2014" name="Front. Genet.">
        <title>Genome and metabolic network of "Candidatus Phaeomarinobacter ectocarpi" Ec32, a new candidate genus of Alphaproteobacteria frequently associated with brown algae.</title>
        <authorList>
            <person name="Dittami S.M."/>
            <person name="Barbeyron T."/>
            <person name="Boyen C."/>
            <person name="Cambefort J."/>
            <person name="Collet G."/>
            <person name="Delage L."/>
            <person name="Gobet A."/>
            <person name="Groisillier A."/>
            <person name="Leblanc C."/>
            <person name="Michel G."/>
            <person name="Scornet D."/>
            <person name="Siegel A."/>
            <person name="Tapia J.E."/>
            <person name="Tonon T."/>
        </authorList>
    </citation>
    <scope>NUCLEOTIDE SEQUENCE [LARGE SCALE GENOMIC DNA]</scope>
    <source>
        <strain evidence="4 5">Ec32</strain>
    </source>
</reference>
<feature type="DNA-binding region" description="H-T-H motif" evidence="2">
    <location>
        <begin position="13"/>
        <end position="32"/>
    </location>
</feature>
<evidence type="ECO:0000313" key="4">
    <source>
        <dbReference type="EMBL" id="CDO59219.1"/>
    </source>
</evidence>
<dbReference type="PANTHER" id="PTHR30055:SF242">
    <property type="entry name" value="HTH-TYPE TRANSCRIPTIONAL REPRESSOR KSTR"/>
    <property type="match status" value="1"/>
</dbReference>
<accession>X5MEI2</accession>
<dbReference type="EMBL" id="HG966617">
    <property type="protein sequence ID" value="CDO59219.1"/>
    <property type="molecule type" value="Genomic_DNA"/>
</dbReference>
<dbReference type="InterPro" id="IPR050109">
    <property type="entry name" value="HTH-type_TetR-like_transc_reg"/>
</dbReference>
<dbReference type="STRING" id="1458461.BN1012_Phect1005"/>
<sequence>MQLFAERSFDAVRIEEICEAAGIAKATFFLHFASKAALIEQFNAQLVDRLQSDLAAAPDTANSAEQRLRLFVRLLVDEYEANAGVMRQMAREFVNQTDLVSAAESANREVVDVVENIIADGQASGEFAAINDPSLAATALISTWGAFTVRWSGPGTQVDIAKLHDDLLNLILGGLRPRTQ</sequence>
<dbReference type="GO" id="GO:0003700">
    <property type="term" value="F:DNA-binding transcription factor activity"/>
    <property type="evidence" value="ECO:0007669"/>
    <property type="project" value="TreeGrafter"/>
</dbReference>
<dbReference type="SUPFAM" id="SSF46689">
    <property type="entry name" value="Homeodomain-like"/>
    <property type="match status" value="1"/>
</dbReference>
<name>X5MEI2_9HYPH</name>
<evidence type="ECO:0000259" key="3">
    <source>
        <dbReference type="PROSITE" id="PS50977"/>
    </source>
</evidence>
<dbReference type="Gene3D" id="1.10.10.60">
    <property type="entry name" value="Homeodomain-like"/>
    <property type="match status" value="1"/>
</dbReference>
<keyword evidence="5" id="KW-1185">Reference proteome</keyword>
<dbReference type="Proteomes" id="UP000032160">
    <property type="component" value="Chromosome I"/>
</dbReference>
<dbReference type="Pfam" id="PF00440">
    <property type="entry name" value="TetR_N"/>
    <property type="match status" value="1"/>
</dbReference>